<feature type="region of interest" description="Disordered" evidence="1">
    <location>
        <begin position="17"/>
        <end position="41"/>
    </location>
</feature>
<accession>A0A0E9U4Y3</accession>
<dbReference type="AlphaFoldDB" id="A0A0E9U4Y3"/>
<sequence length="41" mass="4502">MSSLYAVALRFPFTGTNCPKPQKKQPQTIIPPPPNFTGTAR</sequence>
<reference evidence="2" key="1">
    <citation type="submission" date="2014-11" db="EMBL/GenBank/DDBJ databases">
        <authorList>
            <person name="Amaro Gonzalez C."/>
        </authorList>
    </citation>
    <scope>NUCLEOTIDE SEQUENCE</scope>
</reference>
<evidence type="ECO:0000256" key="1">
    <source>
        <dbReference type="SAM" id="MobiDB-lite"/>
    </source>
</evidence>
<name>A0A0E9U4Y3_ANGAN</name>
<reference evidence="2" key="2">
    <citation type="journal article" date="2015" name="Fish Shellfish Immunol.">
        <title>Early steps in the European eel (Anguilla anguilla)-Vibrio vulnificus interaction in the gills: Role of the RtxA13 toxin.</title>
        <authorList>
            <person name="Callol A."/>
            <person name="Pajuelo D."/>
            <person name="Ebbesson L."/>
            <person name="Teles M."/>
            <person name="MacKenzie S."/>
            <person name="Amaro C."/>
        </authorList>
    </citation>
    <scope>NUCLEOTIDE SEQUENCE</scope>
</reference>
<proteinExistence type="predicted"/>
<organism evidence="2">
    <name type="scientific">Anguilla anguilla</name>
    <name type="common">European freshwater eel</name>
    <name type="synonym">Muraena anguilla</name>
    <dbReference type="NCBI Taxonomy" id="7936"/>
    <lineage>
        <taxon>Eukaryota</taxon>
        <taxon>Metazoa</taxon>
        <taxon>Chordata</taxon>
        <taxon>Craniata</taxon>
        <taxon>Vertebrata</taxon>
        <taxon>Euteleostomi</taxon>
        <taxon>Actinopterygii</taxon>
        <taxon>Neopterygii</taxon>
        <taxon>Teleostei</taxon>
        <taxon>Anguilliformes</taxon>
        <taxon>Anguillidae</taxon>
        <taxon>Anguilla</taxon>
    </lineage>
</organism>
<protein>
    <submittedName>
        <fullName evidence="2">Uncharacterized protein</fullName>
    </submittedName>
</protein>
<evidence type="ECO:0000313" key="2">
    <source>
        <dbReference type="EMBL" id="JAH60028.1"/>
    </source>
</evidence>
<dbReference type="EMBL" id="GBXM01048549">
    <property type="protein sequence ID" value="JAH60028.1"/>
    <property type="molecule type" value="Transcribed_RNA"/>
</dbReference>